<dbReference type="eggNOG" id="ENOG5033ZWD">
    <property type="taxonomic scope" value="Bacteria"/>
</dbReference>
<reference evidence="1" key="1">
    <citation type="submission" date="2009-06" db="EMBL/GenBank/DDBJ databases">
        <title>Complete sequence of chromosome 1 of Variovorax paradoxus S110.</title>
        <authorList>
            <consortium name="US DOE Joint Genome Institute"/>
            <person name="Lucas S."/>
            <person name="Copeland A."/>
            <person name="Lapidus A."/>
            <person name="Glavina del Rio T."/>
            <person name="Tice H."/>
            <person name="Bruce D."/>
            <person name="Goodwin L."/>
            <person name="Pitluck S."/>
            <person name="Chertkov O."/>
            <person name="Brettin T."/>
            <person name="Detter J.C."/>
            <person name="Han C."/>
            <person name="Larimer F."/>
            <person name="Land M."/>
            <person name="Hauser L."/>
            <person name="Kyrpides N."/>
            <person name="Ovchinnikova G."/>
            <person name="Orwin P."/>
            <person name="Leadbetter J.R."/>
            <person name="Spain J.C."/>
            <person name="Han J.I."/>
        </authorList>
    </citation>
    <scope>NUCLEOTIDE SEQUENCE</scope>
    <source>
        <strain evidence="1">S110</strain>
    </source>
</reference>
<name>C5CL01_VARPS</name>
<proteinExistence type="predicted"/>
<evidence type="ECO:0000313" key="1">
    <source>
        <dbReference type="EMBL" id="ACS21152.1"/>
    </source>
</evidence>
<gene>
    <name evidence="1" type="ordered locus">Vapar_4545</name>
</gene>
<dbReference type="KEGG" id="vap:Vapar_4545"/>
<dbReference type="AlphaFoldDB" id="C5CL01"/>
<dbReference type="EMBL" id="CP001635">
    <property type="protein sequence ID" value="ACS21152.1"/>
    <property type="molecule type" value="Genomic_DNA"/>
</dbReference>
<sequence length="141" mass="16479">MQQLRQQLVQTALKWEQAFGNAPSITSTLSEYDAAMLLGLTPEQYSECMYGATAVQKGYDFVFQGKRYQVKGNRPSGKPGSFVTWVSKATNYEWDFLVWILYDSRYEVQEAWLWEVSEYMAQFDPIKRLSPVHYRRGKRLP</sequence>
<accession>C5CL01</accession>
<dbReference type="OrthoDB" id="1074493at2"/>
<organism evidence="1">
    <name type="scientific">Variovorax paradoxus (strain S110)</name>
    <dbReference type="NCBI Taxonomy" id="543728"/>
    <lineage>
        <taxon>Bacteria</taxon>
        <taxon>Pseudomonadati</taxon>
        <taxon>Pseudomonadota</taxon>
        <taxon>Betaproteobacteria</taxon>
        <taxon>Burkholderiales</taxon>
        <taxon>Comamonadaceae</taxon>
        <taxon>Variovorax</taxon>
    </lineage>
</organism>
<protein>
    <submittedName>
        <fullName evidence="1">Uncharacterized protein</fullName>
    </submittedName>
</protein>
<dbReference type="HOGENOM" id="CLU_1833293_0_0_4"/>